<name>A0A6J5QYL2_9CAUD</name>
<feature type="compositionally biased region" description="Basic and acidic residues" evidence="1">
    <location>
        <begin position="9"/>
        <end position="24"/>
    </location>
</feature>
<evidence type="ECO:0000256" key="1">
    <source>
        <dbReference type="SAM" id="MobiDB-lite"/>
    </source>
</evidence>
<accession>A0A6J5QYL2</accession>
<gene>
    <name evidence="2" type="ORF">UFOVP1193_14</name>
</gene>
<sequence>MAKVNPFHSKKEGTKVHHNNDKCTEGNNIESYNRVSGTGNLPLCDHCKRLA</sequence>
<feature type="region of interest" description="Disordered" evidence="1">
    <location>
        <begin position="1"/>
        <end position="29"/>
    </location>
</feature>
<reference evidence="2" key="1">
    <citation type="submission" date="2020-05" db="EMBL/GenBank/DDBJ databases">
        <authorList>
            <person name="Chiriac C."/>
            <person name="Salcher M."/>
            <person name="Ghai R."/>
            <person name="Kavagutti S V."/>
        </authorList>
    </citation>
    <scope>NUCLEOTIDE SEQUENCE</scope>
</reference>
<proteinExistence type="predicted"/>
<organism evidence="2">
    <name type="scientific">uncultured Caudovirales phage</name>
    <dbReference type="NCBI Taxonomy" id="2100421"/>
    <lineage>
        <taxon>Viruses</taxon>
        <taxon>Duplodnaviria</taxon>
        <taxon>Heunggongvirae</taxon>
        <taxon>Uroviricota</taxon>
        <taxon>Caudoviricetes</taxon>
        <taxon>Peduoviridae</taxon>
        <taxon>Maltschvirus</taxon>
        <taxon>Maltschvirus maltsch</taxon>
    </lineage>
</organism>
<dbReference type="EMBL" id="LR797156">
    <property type="protein sequence ID" value="CAB4189749.1"/>
    <property type="molecule type" value="Genomic_DNA"/>
</dbReference>
<evidence type="ECO:0000313" key="2">
    <source>
        <dbReference type="EMBL" id="CAB4189749.1"/>
    </source>
</evidence>
<protein>
    <submittedName>
        <fullName evidence="2">Uncharacterized protein</fullName>
    </submittedName>
</protein>